<feature type="transmembrane region" description="Helical" evidence="1">
    <location>
        <begin position="95"/>
        <end position="114"/>
    </location>
</feature>
<sequence>MNKFNWFKAVGFGALVWAIMFIAASIFVGFGITINLWAEITLAIVGGIAAYLLAINIRAPAPMSAFGYGAVFVVVGVILDLIVSQQFVSGLFTMWTYYLGYALVLFAPQVELGFRSTNVSVQR</sequence>
<feature type="transmembrane region" description="Helical" evidence="1">
    <location>
        <begin position="12"/>
        <end position="30"/>
    </location>
</feature>
<evidence type="ECO:0000313" key="3">
    <source>
        <dbReference type="Proteomes" id="UP000177610"/>
    </source>
</evidence>
<dbReference type="EMBL" id="MFEH01000002">
    <property type="protein sequence ID" value="OGE74048.1"/>
    <property type="molecule type" value="Genomic_DNA"/>
</dbReference>
<evidence type="ECO:0000313" key="2">
    <source>
        <dbReference type="EMBL" id="OGE74048.1"/>
    </source>
</evidence>
<name>A0A1F5N8X6_9BACT</name>
<comment type="caution">
    <text evidence="2">The sequence shown here is derived from an EMBL/GenBank/DDBJ whole genome shotgun (WGS) entry which is preliminary data.</text>
</comment>
<feature type="transmembrane region" description="Helical" evidence="1">
    <location>
        <begin position="65"/>
        <end position="83"/>
    </location>
</feature>
<evidence type="ECO:0000256" key="1">
    <source>
        <dbReference type="SAM" id="Phobius"/>
    </source>
</evidence>
<feature type="transmembrane region" description="Helical" evidence="1">
    <location>
        <begin position="36"/>
        <end position="53"/>
    </location>
</feature>
<accession>A0A1F5N8X6</accession>
<organism evidence="2 3">
    <name type="scientific">Candidatus Doudnabacteria bacterium RIFCSPHIGHO2_01_FULL_41_86</name>
    <dbReference type="NCBI Taxonomy" id="1817821"/>
    <lineage>
        <taxon>Bacteria</taxon>
        <taxon>Candidatus Doudnaibacteriota</taxon>
    </lineage>
</organism>
<dbReference type="Proteomes" id="UP000177610">
    <property type="component" value="Unassembled WGS sequence"/>
</dbReference>
<proteinExistence type="predicted"/>
<keyword evidence="1" id="KW-0472">Membrane</keyword>
<dbReference type="STRING" id="1817821.A2717_00755"/>
<keyword evidence="1" id="KW-0812">Transmembrane</keyword>
<protein>
    <submittedName>
        <fullName evidence="2">Uncharacterized protein</fullName>
    </submittedName>
</protein>
<dbReference type="AlphaFoldDB" id="A0A1F5N8X6"/>
<gene>
    <name evidence="2" type="ORF">A2717_00755</name>
</gene>
<reference evidence="2 3" key="1">
    <citation type="journal article" date="2016" name="Nat. Commun.">
        <title>Thousands of microbial genomes shed light on interconnected biogeochemical processes in an aquifer system.</title>
        <authorList>
            <person name="Anantharaman K."/>
            <person name="Brown C.T."/>
            <person name="Hug L.A."/>
            <person name="Sharon I."/>
            <person name="Castelle C.J."/>
            <person name="Probst A.J."/>
            <person name="Thomas B.C."/>
            <person name="Singh A."/>
            <person name="Wilkins M.J."/>
            <person name="Karaoz U."/>
            <person name="Brodie E.L."/>
            <person name="Williams K.H."/>
            <person name="Hubbard S.S."/>
            <person name="Banfield J.F."/>
        </authorList>
    </citation>
    <scope>NUCLEOTIDE SEQUENCE [LARGE SCALE GENOMIC DNA]</scope>
</reference>
<keyword evidence="1" id="KW-1133">Transmembrane helix</keyword>